<dbReference type="PANTHER" id="PTHR43857:SF1">
    <property type="entry name" value="YJGH FAMILY PROTEIN"/>
    <property type="match status" value="1"/>
</dbReference>
<dbReference type="Gene3D" id="3.30.1330.40">
    <property type="entry name" value="RutC-like"/>
    <property type="match status" value="1"/>
</dbReference>
<dbReference type="Pfam" id="PF01042">
    <property type="entry name" value="Ribonuc_L-PSP"/>
    <property type="match status" value="1"/>
</dbReference>
<sequence length="134" mass="14737">MKPRTIHPDDWAPALGYANGMLMSNGTLHVGGQIGWDKNKNFVEGGFVAQMEQALNNIAGIVHAAGGEVEDIGRLTWFVKDKAEYLAKQKEVGKAYQRVFGKHFPAMSMIIIDDLVEDDALIEIEATAHINRGD</sequence>
<organism evidence="1">
    <name type="scientific">Boseongicola sp. SB0664_bin_43</name>
    <dbReference type="NCBI Taxonomy" id="2604844"/>
    <lineage>
        <taxon>Bacteria</taxon>
        <taxon>Pseudomonadati</taxon>
        <taxon>Pseudomonadota</taxon>
        <taxon>Alphaproteobacteria</taxon>
        <taxon>Rhodobacterales</taxon>
        <taxon>Paracoccaceae</taxon>
        <taxon>Boseongicola</taxon>
    </lineage>
</organism>
<proteinExistence type="predicted"/>
<dbReference type="EMBL" id="VXRY01000195">
    <property type="protein sequence ID" value="MXY33434.1"/>
    <property type="molecule type" value="Genomic_DNA"/>
</dbReference>
<dbReference type="CDD" id="cd00448">
    <property type="entry name" value="YjgF_YER057c_UK114_family"/>
    <property type="match status" value="1"/>
</dbReference>
<dbReference type="InterPro" id="IPR006175">
    <property type="entry name" value="YjgF/YER057c/UK114"/>
</dbReference>
<dbReference type="AlphaFoldDB" id="A0A6B0XXI4"/>
<name>A0A6B0XXI4_9RHOB</name>
<protein>
    <submittedName>
        <fullName evidence="1">RidA family protein</fullName>
    </submittedName>
</protein>
<reference evidence="1" key="1">
    <citation type="submission" date="2019-09" db="EMBL/GenBank/DDBJ databases">
        <title>Characterisation of the sponge microbiome using genome-centric metagenomics.</title>
        <authorList>
            <person name="Engelberts J.P."/>
            <person name="Robbins S.J."/>
            <person name="De Goeij J.M."/>
            <person name="Aranda M."/>
            <person name="Bell S.C."/>
            <person name="Webster N.S."/>
        </authorList>
    </citation>
    <scope>NUCLEOTIDE SEQUENCE</scope>
    <source>
        <strain evidence="1">SB0664_bin_43</strain>
    </source>
</reference>
<dbReference type="InterPro" id="IPR035959">
    <property type="entry name" value="RutC-like_sf"/>
</dbReference>
<dbReference type="PANTHER" id="PTHR43857">
    <property type="entry name" value="BLR7761 PROTEIN"/>
    <property type="match status" value="1"/>
</dbReference>
<dbReference type="SUPFAM" id="SSF55298">
    <property type="entry name" value="YjgF-like"/>
    <property type="match status" value="1"/>
</dbReference>
<gene>
    <name evidence="1" type="ORF">F4Y60_04965</name>
</gene>
<evidence type="ECO:0000313" key="1">
    <source>
        <dbReference type="EMBL" id="MXY33434.1"/>
    </source>
</evidence>
<comment type="caution">
    <text evidence="1">The sequence shown here is derived from an EMBL/GenBank/DDBJ whole genome shotgun (WGS) entry which is preliminary data.</text>
</comment>
<accession>A0A6B0XXI4</accession>